<evidence type="ECO:0000256" key="6">
    <source>
        <dbReference type="ARBA" id="ARBA00048128"/>
    </source>
</evidence>
<evidence type="ECO:0000256" key="3">
    <source>
        <dbReference type="ARBA" id="ARBA00019048"/>
    </source>
</evidence>
<dbReference type="RefSeq" id="WP_236861635.1">
    <property type="nucleotide sequence ID" value="NZ_LNQR01000066.1"/>
</dbReference>
<dbReference type="InterPro" id="IPR005835">
    <property type="entry name" value="NTP_transferase_dom"/>
</dbReference>
<dbReference type="Proteomes" id="UP000060487">
    <property type="component" value="Unassembled WGS sequence"/>
</dbReference>
<evidence type="ECO:0000256" key="2">
    <source>
        <dbReference type="ARBA" id="ARBA00012415"/>
    </source>
</evidence>
<accession>A0ABR5SGW0</accession>
<dbReference type="EC" id="2.7.7.9" evidence="2 7"/>
<dbReference type="PANTHER" id="PTHR43197">
    <property type="entry name" value="UTP--GLUCOSE-1-PHOSPHATE URIDYLYLTRANSFERASE"/>
    <property type="match status" value="1"/>
</dbReference>
<evidence type="ECO:0000256" key="4">
    <source>
        <dbReference type="ARBA" id="ARBA00022679"/>
    </source>
</evidence>
<evidence type="ECO:0000256" key="1">
    <source>
        <dbReference type="ARBA" id="ARBA00006890"/>
    </source>
</evidence>
<evidence type="ECO:0000256" key="5">
    <source>
        <dbReference type="ARBA" id="ARBA00022695"/>
    </source>
</evidence>
<dbReference type="InterPro" id="IPR029044">
    <property type="entry name" value="Nucleotide-diphossugar_trans"/>
</dbReference>
<dbReference type="GO" id="GO:0003983">
    <property type="term" value="F:UTP:glucose-1-phosphate uridylyltransferase activity"/>
    <property type="evidence" value="ECO:0007669"/>
    <property type="project" value="UniProtKB-EC"/>
</dbReference>
<dbReference type="NCBIfam" id="TIGR01099">
    <property type="entry name" value="galU"/>
    <property type="match status" value="1"/>
</dbReference>
<feature type="domain" description="Nucleotidyl transferase" evidence="8">
    <location>
        <begin position="9"/>
        <end position="275"/>
    </location>
</feature>
<dbReference type="CDD" id="cd02541">
    <property type="entry name" value="UGPase_prokaryotic"/>
    <property type="match status" value="1"/>
</dbReference>
<sequence>MLVYVMLRKAILPAAGMGTRFLPVTKASPKEMIPIVDKPLIQYSVEECERCGIDEFIIITGKNKRAIEDHFDQFSELDEILKQKGLNNLIEEIHRHDESNFAYIRQSKPLGLGHAILCAKAFVKDEPFAVLLSDDIIDPDDTLLMEMIEIYKKFRSPVIALQEVPDDEVSKYGIINGETVMDFGANNIPKQLYKINGLVEKPKKEDAPSNLAVIGRYILTADIFDALESIKPGRGGEYQLTDALNLLLANRVVYGYLFKGSRYDAGDKFGFLKATIELSLKRPEFSKDLQMYIKSLAARL</sequence>
<comment type="catalytic activity">
    <reaction evidence="6 7">
        <text>alpha-D-glucose 1-phosphate + UTP + H(+) = UDP-alpha-D-glucose + diphosphate</text>
        <dbReference type="Rhea" id="RHEA:19889"/>
        <dbReference type="ChEBI" id="CHEBI:15378"/>
        <dbReference type="ChEBI" id="CHEBI:33019"/>
        <dbReference type="ChEBI" id="CHEBI:46398"/>
        <dbReference type="ChEBI" id="CHEBI:58601"/>
        <dbReference type="ChEBI" id="CHEBI:58885"/>
        <dbReference type="EC" id="2.7.7.9"/>
    </reaction>
</comment>
<keyword evidence="10" id="KW-1185">Reference proteome</keyword>
<proteinExistence type="inferred from homology"/>
<evidence type="ECO:0000256" key="7">
    <source>
        <dbReference type="RuleBase" id="RU361259"/>
    </source>
</evidence>
<protein>
    <recommendedName>
        <fullName evidence="3 7">UTP--glucose-1-phosphate uridylyltransferase</fullName>
        <ecNumber evidence="2 7">2.7.7.9</ecNumber>
    </recommendedName>
    <alternativeName>
        <fullName evidence="7">UDP-glucose pyrophosphorylase</fullName>
    </alternativeName>
</protein>
<evidence type="ECO:0000313" key="10">
    <source>
        <dbReference type="Proteomes" id="UP000060487"/>
    </source>
</evidence>
<dbReference type="SUPFAM" id="SSF53448">
    <property type="entry name" value="Nucleotide-diphospho-sugar transferases"/>
    <property type="match status" value="1"/>
</dbReference>
<organism evidence="9 10">
    <name type="scientific">Candidatus Magnetominusculus xianensis</name>
    <dbReference type="NCBI Taxonomy" id="1748249"/>
    <lineage>
        <taxon>Bacteria</taxon>
        <taxon>Pseudomonadati</taxon>
        <taxon>Nitrospirota</taxon>
        <taxon>Nitrospiria</taxon>
        <taxon>Nitrospirales</taxon>
        <taxon>Nitrospiraceae</taxon>
        <taxon>Candidatus Magnetominusculus</taxon>
    </lineage>
</organism>
<dbReference type="PANTHER" id="PTHR43197:SF1">
    <property type="entry name" value="UTP--GLUCOSE-1-PHOSPHATE URIDYLYLTRANSFERASE"/>
    <property type="match status" value="1"/>
</dbReference>
<gene>
    <name evidence="9" type="primary">gtaB</name>
    <name evidence="9" type="ORF">ASN18_1837</name>
</gene>
<reference evidence="9 10" key="1">
    <citation type="submission" date="2015-11" db="EMBL/GenBank/DDBJ databases">
        <authorList>
            <person name="Lin W."/>
        </authorList>
    </citation>
    <scope>NUCLEOTIDE SEQUENCE [LARGE SCALE GENOMIC DNA]</scope>
    <source>
        <strain evidence="9 10">HCH-1</strain>
    </source>
</reference>
<keyword evidence="4 7" id="KW-0808">Transferase</keyword>
<dbReference type="EMBL" id="LNQR01000066">
    <property type="protein sequence ID" value="KWT85019.1"/>
    <property type="molecule type" value="Genomic_DNA"/>
</dbReference>
<name>A0ABR5SGW0_9BACT</name>
<comment type="caution">
    <text evidence="9">The sequence shown here is derived from an EMBL/GenBank/DDBJ whole genome shotgun (WGS) entry which is preliminary data.</text>
</comment>
<keyword evidence="5 7" id="KW-0548">Nucleotidyltransferase</keyword>
<dbReference type="InterPro" id="IPR005771">
    <property type="entry name" value="GalU_uridylyltTrfase_bac/arc"/>
</dbReference>
<comment type="similarity">
    <text evidence="1 7">Belongs to the UDPGP type 2 family.</text>
</comment>
<dbReference type="Pfam" id="PF00483">
    <property type="entry name" value="NTP_transferase"/>
    <property type="match status" value="1"/>
</dbReference>
<dbReference type="Gene3D" id="3.90.550.10">
    <property type="entry name" value="Spore Coat Polysaccharide Biosynthesis Protein SpsA, Chain A"/>
    <property type="match status" value="1"/>
</dbReference>
<evidence type="ECO:0000313" key="9">
    <source>
        <dbReference type="EMBL" id="KWT85019.1"/>
    </source>
</evidence>
<evidence type="ECO:0000259" key="8">
    <source>
        <dbReference type="Pfam" id="PF00483"/>
    </source>
</evidence>